<evidence type="ECO:0000256" key="1">
    <source>
        <dbReference type="SAM" id="SignalP"/>
    </source>
</evidence>
<feature type="chain" id="PRO_5020027686" evidence="1">
    <location>
        <begin position="21"/>
        <end position="461"/>
    </location>
</feature>
<organism evidence="2 3">
    <name type="scientific">Eumeta variegata</name>
    <name type="common">Bagworm moth</name>
    <name type="synonym">Eumeta japonica</name>
    <dbReference type="NCBI Taxonomy" id="151549"/>
    <lineage>
        <taxon>Eukaryota</taxon>
        <taxon>Metazoa</taxon>
        <taxon>Ecdysozoa</taxon>
        <taxon>Arthropoda</taxon>
        <taxon>Hexapoda</taxon>
        <taxon>Insecta</taxon>
        <taxon>Pterygota</taxon>
        <taxon>Neoptera</taxon>
        <taxon>Endopterygota</taxon>
        <taxon>Lepidoptera</taxon>
        <taxon>Glossata</taxon>
        <taxon>Ditrysia</taxon>
        <taxon>Tineoidea</taxon>
        <taxon>Psychidae</taxon>
        <taxon>Oiketicinae</taxon>
        <taxon>Eumeta</taxon>
    </lineage>
</organism>
<feature type="signal peptide" evidence="1">
    <location>
        <begin position="1"/>
        <end position="20"/>
    </location>
</feature>
<comment type="caution">
    <text evidence="2">The sequence shown here is derived from an EMBL/GenBank/DDBJ whole genome shotgun (WGS) entry which is preliminary data.</text>
</comment>
<sequence length="461" mass="50921">MARLSLLIVISQLLILPSLGKDNEEQSPFADLTSAFLQNMANGGGEGLGALGSILGALMQNDGSKNNGGADVLSGIGSLLASQANKMDPSTLGTVISLVSQLAASANEDSTQRTKRDAHDNGVDLENIFNVVSGFLDSKNAGLYMPIIMNVISSFAGNQADKIAHDHKEHANFLPPYLERAHLYWDVFTNSELGKTIWKKSGLEKAMKAFKGPDGKISLELMLKNLENHSFRRHWIKAAAVYLTDTVVHMAKPEVYKRYLASAQYLINGYLDSQNLPKSTHFSVTKPEKSITALINHILKKYLQMNTDVSAYVKPAVDYIKQTLKMAQSTGQTLASRGDYHAIADRLTDTLNLEVIEPVLRVYRAYRHSLMNPQCQEHLMCLVNKHHDSDKQDLPGFKAGLTKLSSLVASAAISYQHGKGFWDLYNAIQNDHNCEAKYPADCAAFHEHEMKVTTEVYHSEL</sequence>
<evidence type="ECO:0000313" key="3">
    <source>
        <dbReference type="Proteomes" id="UP000299102"/>
    </source>
</evidence>
<dbReference type="OrthoDB" id="6339459at2759"/>
<dbReference type="EMBL" id="BGZK01000306">
    <property type="protein sequence ID" value="GBP35629.1"/>
    <property type="molecule type" value="Genomic_DNA"/>
</dbReference>
<proteinExistence type="predicted"/>
<dbReference type="AlphaFoldDB" id="A0A4C1VAJ1"/>
<keyword evidence="3" id="KW-1185">Reference proteome</keyword>
<protein>
    <submittedName>
        <fullName evidence="2">Uncharacterized protein</fullName>
    </submittedName>
</protein>
<dbReference type="Proteomes" id="UP000299102">
    <property type="component" value="Unassembled WGS sequence"/>
</dbReference>
<evidence type="ECO:0000313" key="2">
    <source>
        <dbReference type="EMBL" id="GBP35629.1"/>
    </source>
</evidence>
<keyword evidence="1" id="KW-0732">Signal</keyword>
<accession>A0A4C1VAJ1</accession>
<gene>
    <name evidence="2" type="ORF">EVAR_33832_1</name>
</gene>
<name>A0A4C1VAJ1_EUMVA</name>
<reference evidence="2 3" key="1">
    <citation type="journal article" date="2019" name="Commun. Biol.">
        <title>The bagworm genome reveals a unique fibroin gene that provides high tensile strength.</title>
        <authorList>
            <person name="Kono N."/>
            <person name="Nakamura H."/>
            <person name="Ohtoshi R."/>
            <person name="Tomita M."/>
            <person name="Numata K."/>
            <person name="Arakawa K."/>
        </authorList>
    </citation>
    <scope>NUCLEOTIDE SEQUENCE [LARGE SCALE GENOMIC DNA]</scope>
</reference>